<feature type="transmembrane region" description="Helical" evidence="2">
    <location>
        <begin position="139"/>
        <end position="161"/>
    </location>
</feature>
<evidence type="ECO:0000313" key="3">
    <source>
        <dbReference type="EMBL" id="CAD8910142.1"/>
    </source>
</evidence>
<keyword evidence="2" id="KW-0472">Membrane</keyword>
<feature type="region of interest" description="Disordered" evidence="1">
    <location>
        <begin position="405"/>
        <end position="434"/>
    </location>
</feature>
<keyword evidence="2" id="KW-1133">Transmembrane helix</keyword>
<proteinExistence type="predicted"/>
<evidence type="ECO:0000256" key="2">
    <source>
        <dbReference type="SAM" id="Phobius"/>
    </source>
</evidence>
<feature type="compositionally biased region" description="Low complexity" evidence="1">
    <location>
        <begin position="50"/>
        <end position="59"/>
    </location>
</feature>
<protein>
    <submittedName>
        <fullName evidence="3">Uncharacterized protein</fullName>
    </submittedName>
</protein>
<name>A0A7S1C833_9STRA</name>
<reference evidence="3" key="1">
    <citation type="submission" date="2021-01" db="EMBL/GenBank/DDBJ databases">
        <authorList>
            <person name="Corre E."/>
            <person name="Pelletier E."/>
            <person name="Niang G."/>
            <person name="Scheremetjew M."/>
            <person name="Finn R."/>
            <person name="Kale V."/>
            <person name="Holt S."/>
            <person name="Cochrane G."/>
            <person name="Meng A."/>
            <person name="Brown T."/>
            <person name="Cohen L."/>
        </authorList>
    </citation>
    <scope>NUCLEOTIDE SEQUENCE</scope>
    <source>
        <strain evidence="3">Ms1</strain>
    </source>
</reference>
<feature type="transmembrane region" description="Helical" evidence="2">
    <location>
        <begin position="371"/>
        <end position="396"/>
    </location>
</feature>
<keyword evidence="2" id="KW-0812">Transmembrane</keyword>
<feature type="transmembrane region" description="Helical" evidence="2">
    <location>
        <begin position="256"/>
        <end position="283"/>
    </location>
</feature>
<gene>
    <name evidence="3" type="ORF">BSP0115_LOCUS3346</name>
</gene>
<sequence length="434" mass="43882">MYSLDSTPMSSMPATSEGSTGAASHLTDRDGRLPPMNDASPMASNRELARGGSASSRSAHYALQRSGSGSSRVLPMRDDGSESPVSPKRGAGGSVSSRERDGSALKPVRGGKALSTVVDVSSAGAEGVMLESASVLFIFRLRVCPVVVAILTVAALVPPVLTLALPLETVMVECGEGVARDDARPVGEACVDYGSLDEGDGITREWFISTTAGGVTWCGARGPAPGVPMPWGDATSEERIHVFRQSLGTFLADDDVFAASAAAARGLMAVTIFGLLIAVLLLAARLTMCLDVGPRSCACVRFRINERIDGHGTSMSYAALAGRHGAVVNGVAAAIFVIGIVAVAAGATSAAEWEAHFVGAGVPCVARRASAAGAGVALGLGINLACAAAVLCAALVATPSAKTTLPAAGAESPQSAAADSALSPPQARRGGERR</sequence>
<organism evidence="3">
    <name type="scientific">Bicosoecida sp. CB-2014</name>
    <dbReference type="NCBI Taxonomy" id="1486930"/>
    <lineage>
        <taxon>Eukaryota</taxon>
        <taxon>Sar</taxon>
        <taxon>Stramenopiles</taxon>
        <taxon>Bigyra</taxon>
        <taxon>Opalozoa</taxon>
        <taxon>Bicosoecida</taxon>
    </lineage>
</organism>
<accession>A0A7S1C833</accession>
<feature type="compositionally biased region" description="Low complexity" evidence="1">
    <location>
        <begin position="406"/>
        <end position="418"/>
    </location>
</feature>
<feature type="transmembrane region" description="Helical" evidence="2">
    <location>
        <begin position="326"/>
        <end position="351"/>
    </location>
</feature>
<dbReference type="EMBL" id="HBFS01004977">
    <property type="protein sequence ID" value="CAD8910142.1"/>
    <property type="molecule type" value="Transcribed_RNA"/>
</dbReference>
<feature type="region of interest" description="Disordered" evidence="1">
    <location>
        <begin position="1"/>
        <end position="108"/>
    </location>
</feature>
<dbReference type="AlphaFoldDB" id="A0A7S1C833"/>
<feature type="compositionally biased region" description="Polar residues" evidence="1">
    <location>
        <begin position="1"/>
        <end position="22"/>
    </location>
</feature>
<evidence type="ECO:0000256" key="1">
    <source>
        <dbReference type="SAM" id="MobiDB-lite"/>
    </source>
</evidence>